<evidence type="ECO:0000313" key="6">
    <source>
        <dbReference type="Proteomes" id="UP000182409"/>
    </source>
</evidence>
<dbReference type="Gene3D" id="3.40.50.1820">
    <property type="entry name" value="alpha/beta hydrolase"/>
    <property type="match status" value="1"/>
</dbReference>
<feature type="chain" id="PRO_5010008696" description="Carboxylic ester hydrolase" evidence="3">
    <location>
        <begin position="19"/>
        <end position="501"/>
    </location>
</feature>
<dbReference type="GO" id="GO:0016787">
    <property type="term" value="F:hydrolase activity"/>
    <property type="evidence" value="ECO:0007669"/>
    <property type="project" value="UniProtKB-KW"/>
</dbReference>
<dbReference type="PANTHER" id="PTHR11559">
    <property type="entry name" value="CARBOXYLESTERASE"/>
    <property type="match status" value="1"/>
</dbReference>
<accession>A0A1H4PVQ0</accession>
<dbReference type="AlphaFoldDB" id="A0A1H4PVQ0"/>
<dbReference type="Proteomes" id="UP000182409">
    <property type="component" value="Unassembled WGS sequence"/>
</dbReference>
<keyword evidence="2 3" id="KW-0378">Hydrolase</keyword>
<sequence length="501" mass="53232">MRLFAAFLVGLSVSVCVAQTAVKTESGDLAGVRSGNVRAFLGVPFAAPPVGDLRWKAPRPVVRSATLLPADKPGSACMQVLSRSRLPWTEAFMVQNNASEDCLSVNIWAPAKGGRHAVLVFFHGGGFNEGSNSVAGYDGTTLAEHGVIVVDANYRLGVFGYLATTALAAESGHDSAGNYGLADQIAALGWVQRNIAAFGGDPSRVTIAGQSAGAQSVAQLIASPRAKGLFARAIMNSGPPVWPATSITPLPEAEAAGDRFTHAHGGSLAALRAMSAEDLMNAKDTPPRRPVVDGWWLTEEPGDDLRSPVGSDVPVIAGWNGDEGGTTVPNGKTAEAYRADAEKKLGADAARFLKLYPGNDDAQAAKSQVAAGRDRNYAVAALYADAYVRRRTSEVFLYDFSRVPPWKAHPEFGAHHTAEIPYFFGTLDRVKDRDYDATDRAVSREAVMAWVHFAETGTPGPPWIPARNGGGPFNVLGDTFKVESKLDSLRATFWKSVLSRP</sequence>
<gene>
    <name evidence="5" type="ORF">SAMN05443244_2685</name>
</gene>
<dbReference type="PROSITE" id="PS00122">
    <property type="entry name" value="CARBOXYLESTERASE_B_1"/>
    <property type="match status" value="1"/>
</dbReference>
<evidence type="ECO:0000313" key="5">
    <source>
        <dbReference type="EMBL" id="SEC11288.1"/>
    </source>
</evidence>
<feature type="signal peptide" evidence="3">
    <location>
        <begin position="1"/>
        <end position="18"/>
    </location>
</feature>
<feature type="domain" description="Carboxylesterase type B" evidence="4">
    <location>
        <begin position="19"/>
        <end position="488"/>
    </location>
</feature>
<dbReference type="EMBL" id="FNSD01000001">
    <property type="protein sequence ID" value="SEC11288.1"/>
    <property type="molecule type" value="Genomic_DNA"/>
</dbReference>
<dbReference type="InterPro" id="IPR050309">
    <property type="entry name" value="Type-B_Carboxylest/Lipase"/>
</dbReference>
<dbReference type="Pfam" id="PF00135">
    <property type="entry name" value="COesterase"/>
    <property type="match status" value="1"/>
</dbReference>
<dbReference type="SUPFAM" id="SSF53474">
    <property type="entry name" value="alpha/beta-Hydrolases"/>
    <property type="match status" value="1"/>
</dbReference>
<reference evidence="5 6" key="1">
    <citation type="submission" date="2016-10" db="EMBL/GenBank/DDBJ databases">
        <authorList>
            <person name="de Groot N.N."/>
        </authorList>
    </citation>
    <scope>NUCLEOTIDE SEQUENCE [LARGE SCALE GENOMIC DNA]</scope>
    <source>
        <strain evidence="5 6">AB35.6</strain>
    </source>
</reference>
<dbReference type="InterPro" id="IPR019826">
    <property type="entry name" value="Carboxylesterase_B_AS"/>
</dbReference>
<dbReference type="InterPro" id="IPR002018">
    <property type="entry name" value="CarbesteraseB"/>
</dbReference>
<evidence type="ECO:0000259" key="4">
    <source>
        <dbReference type="Pfam" id="PF00135"/>
    </source>
</evidence>
<evidence type="ECO:0000256" key="3">
    <source>
        <dbReference type="RuleBase" id="RU361235"/>
    </source>
</evidence>
<dbReference type="InterPro" id="IPR029058">
    <property type="entry name" value="AB_hydrolase_fold"/>
</dbReference>
<organism evidence="5 6">
    <name type="scientific">Terriglobus roseus</name>
    <dbReference type="NCBI Taxonomy" id="392734"/>
    <lineage>
        <taxon>Bacteria</taxon>
        <taxon>Pseudomonadati</taxon>
        <taxon>Acidobacteriota</taxon>
        <taxon>Terriglobia</taxon>
        <taxon>Terriglobales</taxon>
        <taxon>Acidobacteriaceae</taxon>
        <taxon>Terriglobus</taxon>
    </lineage>
</organism>
<keyword evidence="3" id="KW-0732">Signal</keyword>
<proteinExistence type="inferred from homology"/>
<protein>
    <recommendedName>
        <fullName evidence="3">Carboxylic ester hydrolase</fullName>
        <ecNumber evidence="3">3.1.1.-</ecNumber>
    </recommendedName>
</protein>
<comment type="similarity">
    <text evidence="1 3">Belongs to the type-B carboxylesterase/lipase family.</text>
</comment>
<evidence type="ECO:0000256" key="2">
    <source>
        <dbReference type="ARBA" id="ARBA00022801"/>
    </source>
</evidence>
<dbReference type="RefSeq" id="WP_170835034.1">
    <property type="nucleotide sequence ID" value="NZ_FNSD01000001.1"/>
</dbReference>
<evidence type="ECO:0000256" key="1">
    <source>
        <dbReference type="ARBA" id="ARBA00005964"/>
    </source>
</evidence>
<name>A0A1H4PVQ0_9BACT</name>
<dbReference type="EC" id="3.1.1.-" evidence="3"/>